<dbReference type="Proteomes" id="UP000275069">
    <property type="component" value="Chromosome"/>
</dbReference>
<dbReference type="AlphaFoldDB" id="A0A387BE80"/>
<name>A0A387BE80_9MICO</name>
<dbReference type="GO" id="GO:0016491">
    <property type="term" value="F:oxidoreductase activity"/>
    <property type="evidence" value="ECO:0007669"/>
    <property type="project" value="UniProtKB-KW"/>
</dbReference>
<gene>
    <name evidence="3" type="ORF">D7I44_01160</name>
</gene>
<proteinExistence type="inferred from homology"/>
<dbReference type="PANTHER" id="PTHR24321:SF15">
    <property type="entry name" value="OXIDOREDUCTASE UCPA"/>
    <property type="match status" value="1"/>
</dbReference>
<dbReference type="FunFam" id="3.40.50.720:FF:000084">
    <property type="entry name" value="Short-chain dehydrogenase reductase"/>
    <property type="match status" value="1"/>
</dbReference>
<evidence type="ECO:0000256" key="1">
    <source>
        <dbReference type="ARBA" id="ARBA00006484"/>
    </source>
</evidence>
<evidence type="ECO:0000313" key="4">
    <source>
        <dbReference type="Proteomes" id="UP000275069"/>
    </source>
</evidence>
<dbReference type="InterPro" id="IPR020904">
    <property type="entry name" value="Sc_DH/Rdtase_CS"/>
</dbReference>
<dbReference type="InterPro" id="IPR036291">
    <property type="entry name" value="NAD(P)-bd_dom_sf"/>
</dbReference>
<dbReference type="EMBL" id="CP032624">
    <property type="protein sequence ID" value="AYG02275.1"/>
    <property type="molecule type" value="Genomic_DNA"/>
</dbReference>
<dbReference type="InterPro" id="IPR002347">
    <property type="entry name" value="SDR_fam"/>
</dbReference>
<dbReference type="Gene3D" id="3.40.50.720">
    <property type="entry name" value="NAD(P)-binding Rossmann-like Domain"/>
    <property type="match status" value="1"/>
</dbReference>
<dbReference type="SUPFAM" id="SSF51735">
    <property type="entry name" value="NAD(P)-binding Rossmann-fold domains"/>
    <property type="match status" value="1"/>
</dbReference>
<keyword evidence="2" id="KW-0560">Oxidoreductase</keyword>
<dbReference type="PANTHER" id="PTHR24321">
    <property type="entry name" value="DEHYDROGENASES, SHORT CHAIN"/>
    <property type="match status" value="1"/>
</dbReference>
<accession>A0A387BE80</accession>
<dbReference type="PRINTS" id="PR00080">
    <property type="entry name" value="SDRFAMILY"/>
</dbReference>
<dbReference type="PROSITE" id="PS00061">
    <property type="entry name" value="ADH_SHORT"/>
    <property type="match status" value="1"/>
</dbReference>
<dbReference type="OrthoDB" id="286404at2"/>
<keyword evidence="4" id="KW-1185">Reference proteome</keyword>
<dbReference type="RefSeq" id="WP_120787809.1">
    <property type="nucleotide sequence ID" value="NZ_CP032624.1"/>
</dbReference>
<evidence type="ECO:0000256" key="2">
    <source>
        <dbReference type="ARBA" id="ARBA00023002"/>
    </source>
</evidence>
<reference evidence="3 4" key="1">
    <citation type="submission" date="2018-09" db="EMBL/GenBank/DDBJ databases">
        <title>Genome sequencing of strain 2DFW10M-5.</title>
        <authorList>
            <person name="Heo J."/>
            <person name="Kim S.-J."/>
            <person name="Kwon S.-W."/>
        </authorList>
    </citation>
    <scope>NUCLEOTIDE SEQUENCE [LARGE SCALE GENOMIC DNA]</scope>
    <source>
        <strain evidence="3 4">2DFW10M-5</strain>
    </source>
</reference>
<organism evidence="3 4">
    <name type="scientific">Gryllotalpicola protaetiae</name>
    <dbReference type="NCBI Taxonomy" id="2419771"/>
    <lineage>
        <taxon>Bacteria</taxon>
        <taxon>Bacillati</taxon>
        <taxon>Actinomycetota</taxon>
        <taxon>Actinomycetes</taxon>
        <taxon>Micrococcales</taxon>
        <taxon>Microbacteriaceae</taxon>
        <taxon>Gryllotalpicola</taxon>
    </lineage>
</organism>
<protein>
    <submittedName>
        <fullName evidence="3">SDR family oxidoreductase</fullName>
    </submittedName>
</protein>
<sequence>MTDTQGRLAGKVALISGAARGMGASEARLFAAEGAYVVIGDVLDSEGEAVAAELGARAAYVHLDVRVPEQWVLAVDTAVSRFGGLDVLVNNAGIVEMYPLAEYPIEAWQRIIDINLSGVFYGMRAAVPALRTGTPGHAGHSSIVNISSIDGLGGSPQLAGYVAAKFGVRGLTKAAALEYAREGIRVNSVHPGLIETPMTAGIPASAMPIPMGRAAQPEEVAELVLFLASDESSYCTGSEFTVDGGMMAQIPMSGELELPAQAPADRQLVTH</sequence>
<dbReference type="PRINTS" id="PR00081">
    <property type="entry name" value="GDHRDH"/>
</dbReference>
<dbReference type="KEGG" id="gry:D7I44_01160"/>
<evidence type="ECO:0000313" key="3">
    <source>
        <dbReference type="EMBL" id="AYG02275.1"/>
    </source>
</evidence>
<comment type="similarity">
    <text evidence="1">Belongs to the short-chain dehydrogenases/reductases (SDR) family.</text>
</comment>
<dbReference type="Pfam" id="PF13561">
    <property type="entry name" value="adh_short_C2"/>
    <property type="match status" value="1"/>
</dbReference>